<gene>
    <name evidence="1" type="ORF">GALL_439460</name>
</gene>
<organism evidence="1">
    <name type="scientific">mine drainage metagenome</name>
    <dbReference type="NCBI Taxonomy" id="410659"/>
    <lineage>
        <taxon>unclassified sequences</taxon>
        <taxon>metagenomes</taxon>
        <taxon>ecological metagenomes</taxon>
    </lineage>
</organism>
<name>A0A1J5QEK2_9ZZZZ</name>
<dbReference type="EMBL" id="MLJW01002520">
    <property type="protein sequence ID" value="OIQ74405.1"/>
    <property type="molecule type" value="Genomic_DNA"/>
</dbReference>
<comment type="caution">
    <text evidence="1">The sequence shown here is derived from an EMBL/GenBank/DDBJ whole genome shotgun (WGS) entry which is preliminary data.</text>
</comment>
<sequence length="100" mass="10934">MKGSRCADSPILAPLNQAESVRSALALWREHGINSVTMWSIPPRGSEKPYDEWADDNNHSLSVVYRGRLGTGNDLIESPRTHAVATSLFGGIKRMIGTVD</sequence>
<protein>
    <submittedName>
        <fullName evidence="1">Uncharacterized protein</fullName>
    </submittedName>
</protein>
<reference evidence="1" key="1">
    <citation type="submission" date="2016-10" db="EMBL/GenBank/DDBJ databases">
        <title>Sequence of Gallionella enrichment culture.</title>
        <authorList>
            <person name="Poehlein A."/>
            <person name="Muehling M."/>
            <person name="Daniel R."/>
        </authorList>
    </citation>
    <scope>NUCLEOTIDE SEQUENCE</scope>
</reference>
<evidence type="ECO:0000313" key="1">
    <source>
        <dbReference type="EMBL" id="OIQ74405.1"/>
    </source>
</evidence>
<proteinExistence type="predicted"/>
<accession>A0A1J5QEK2</accession>
<dbReference type="AlphaFoldDB" id="A0A1J5QEK2"/>